<name>A0A9X3S7I5_9ACTN</name>
<feature type="domain" description="Transposase IS200-like" evidence="1">
    <location>
        <begin position="9"/>
        <end position="123"/>
    </location>
</feature>
<dbReference type="SMART" id="SM01321">
    <property type="entry name" value="Y1_Tnp"/>
    <property type="match status" value="1"/>
</dbReference>
<sequence>MPRQPRLELAGGIHHVWSRGAAKQTIFINDDDRRRYLWRLGRVVQHMSWHCLAYCLMGNHMHLLIETPKANLGNGMQRLHGPYAQAFNRRHKKAGHVYGARYDSKLMNNDAHLWVTTNYIVHNPVKAGLCRAPDQWPWSSHTHFVAGTSPAWMSTGRLISFFESMGGDPRERYLDYIAASTSLP</sequence>
<dbReference type="EMBL" id="JAPDOD010000058">
    <property type="protein sequence ID" value="MDA0166081.1"/>
    <property type="molecule type" value="Genomic_DNA"/>
</dbReference>
<comment type="caution">
    <text evidence="2">The sequence shown here is derived from an EMBL/GenBank/DDBJ whole genome shotgun (WGS) entry which is preliminary data.</text>
</comment>
<dbReference type="InterPro" id="IPR002686">
    <property type="entry name" value="Transposase_17"/>
</dbReference>
<dbReference type="GO" id="GO:0003677">
    <property type="term" value="F:DNA binding"/>
    <property type="evidence" value="ECO:0007669"/>
    <property type="project" value="InterPro"/>
</dbReference>
<dbReference type="AlphaFoldDB" id="A0A9X3S7I5"/>
<dbReference type="RefSeq" id="WP_270045341.1">
    <property type="nucleotide sequence ID" value="NZ_JAPDOD010000058.1"/>
</dbReference>
<evidence type="ECO:0000313" key="2">
    <source>
        <dbReference type="EMBL" id="MDA0166081.1"/>
    </source>
</evidence>
<organism evidence="2 3">
    <name type="scientific">Solirubrobacter ginsenosidimutans</name>
    <dbReference type="NCBI Taxonomy" id="490573"/>
    <lineage>
        <taxon>Bacteria</taxon>
        <taxon>Bacillati</taxon>
        <taxon>Actinomycetota</taxon>
        <taxon>Thermoleophilia</taxon>
        <taxon>Solirubrobacterales</taxon>
        <taxon>Solirubrobacteraceae</taxon>
        <taxon>Solirubrobacter</taxon>
    </lineage>
</organism>
<accession>A0A9X3S7I5</accession>
<gene>
    <name evidence="2" type="ORF">OM076_37805</name>
</gene>
<reference evidence="2" key="1">
    <citation type="submission" date="2022-10" db="EMBL/GenBank/DDBJ databases">
        <title>The WGS of Solirubrobacter ginsenosidimutans DSM 21036.</title>
        <authorList>
            <person name="Jiang Z."/>
        </authorList>
    </citation>
    <scope>NUCLEOTIDE SEQUENCE</scope>
    <source>
        <strain evidence="2">DSM 21036</strain>
    </source>
</reference>
<dbReference type="PANTHER" id="PTHR34322">
    <property type="entry name" value="TRANSPOSASE, Y1_TNP DOMAIN-CONTAINING"/>
    <property type="match status" value="1"/>
</dbReference>
<dbReference type="Pfam" id="PF01797">
    <property type="entry name" value="Y1_Tnp"/>
    <property type="match status" value="1"/>
</dbReference>
<keyword evidence="3" id="KW-1185">Reference proteome</keyword>
<dbReference type="Gene3D" id="3.30.70.1290">
    <property type="entry name" value="Transposase IS200-like"/>
    <property type="match status" value="1"/>
</dbReference>
<evidence type="ECO:0000313" key="3">
    <source>
        <dbReference type="Proteomes" id="UP001149140"/>
    </source>
</evidence>
<dbReference type="GO" id="GO:0004803">
    <property type="term" value="F:transposase activity"/>
    <property type="evidence" value="ECO:0007669"/>
    <property type="project" value="InterPro"/>
</dbReference>
<dbReference type="PANTHER" id="PTHR34322:SF2">
    <property type="entry name" value="TRANSPOSASE IS200-LIKE DOMAIN-CONTAINING PROTEIN"/>
    <property type="match status" value="1"/>
</dbReference>
<proteinExistence type="predicted"/>
<dbReference type="Proteomes" id="UP001149140">
    <property type="component" value="Unassembled WGS sequence"/>
</dbReference>
<dbReference type="InterPro" id="IPR036515">
    <property type="entry name" value="Transposase_17_sf"/>
</dbReference>
<dbReference type="GO" id="GO:0006313">
    <property type="term" value="P:DNA transposition"/>
    <property type="evidence" value="ECO:0007669"/>
    <property type="project" value="InterPro"/>
</dbReference>
<protein>
    <submittedName>
        <fullName evidence="2">Transposase</fullName>
    </submittedName>
</protein>
<evidence type="ECO:0000259" key="1">
    <source>
        <dbReference type="SMART" id="SM01321"/>
    </source>
</evidence>
<dbReference type="SUPFAM" id="SSF143422">
    <property type="entry name" value="Transposase IS200-like"/>
    <property type="match status" value="1"/>
</dbReference>